<keyword evidence="2" id="KW-1133">Transmembrane helix</keyword>
<feature type="compositionally biased region" description="Low complexity" evidence="1">
    <location>
        <begin position="168"/>
        <end position="210"/>
    </location>
</feature>
<keyword evidence="5" id="KW-1185">Reference proteome</keyword>
<name>A0A6A5Z9K8_9PLEO</name>
<evidence type="ECO:0000256" key="2">
    <source>
        <dbReference type="SAM" id="Phobius"/>
    </source>
</evidence>
<feature type="region of interest" description="Disordered" evidence="1">
    <location>
        <begin position="290"/>
        <end position="353"/>
    </location>
</feature>
<evidence type="ECO:0000313" key="4">
    <source>
        <dbReference type="EMBL" id="KAF2115101.1"/>
    </source>
</evidence>
<dbReference type="EMBL" id="ML977324">
    <property type="protein sequence ID" value="KAF2115101.1"/>
    <property type="molecule type" value="Genomic_DNA"/>
</dbReference>
<keyword evidence="3" id="KW-0732">Signal</keyword>
<protein>
    <recommendedName>
        <fullName evidence="6">Mid2 domain-containing protein</fullName>
    </recommendedName>
</protein>
<dbReference type="Proteomes" id="UP000799770">
    <property type="component" value="Unassembled WGS sequence"/>
</dbReference>
<feature type="chain" id="PRO_5025589215" description="Mid2 domain-containing protein" evidence="3">
    <location>
        <begin position="25"/>
        <end position="465"/>
    </location>
</feature>
<reference evidence="4" key="1">
    <citation type="journal article" date="2020" name="Stud. Mycol.">
        <title>101 Dothideomycetes genomes: a test case for predicting lifestyles and emergence of pathogens.</title>
        <authorList>
            <person name="Haridas S."/>
            <person name="Albert R."/>
            <person name="Binder M."/>
            <person name="Bloem J."/>
            <person name="Labutti K."/>
            <person name="Salamov A."/>
            <person name="Andreopoulos B."/>
            <person name="Baker S."/>
            <person name="Barry K."/>
            <person name="Bills G."/>
            <person name="Bluhm B."/>
            <person name="Cannon C."/>
            <person name="Castanera R."/>
            <person name="Culley D."/>
            <person name="Daum C."/>
            <person name="Ezra D."/>
            <person name="Gonzalez J."/>
            <person name="Henrissat B."/>
            <person name="Kuo A."/>
            <person name="Liang C."/>
            <person name="Lipzen A."/>
            <person name="Lutzoni F."/>
            <person name="Magnuson J."/>
            <person name="Mondo S."/>
            <person name="Nolan M."/>
            <person name="Ohm R."/>
            <person name="Pangilinan J."/>
            <person name="Park H.-J."/>
            <person name="Ramirez L."/>
            <person name="Alfaro M."/>
            <person name="Sun H."/>
            <person name="Tritt A."/>
            <person name="Yoshinaga Y."/>
            <person name="Zwiers L.-H."/>
            <person name="Turgeon B."/>
            <person name="Goodwin S."/>
            <person name="Spatafora J."/>
            <person name="Crous P."/>
            <person name="Grigoriev I."/>
        </authorList>
    </citation>
    <scope>NUCLEOTIDE SEQUENCE</scope>
    <source>
        <strain evidence="4">CBS 627.86</strain>
    </source>
</reference>
<accession>A0A6A5Z9K8</accession>
<proteinExistence type="predicted"/>
<evidence type="ECO:0000313" key="5">
    <source>
        <dbReference type="Proteomes" id="UP000799770"/>
    </source>
</evidence>
<feature type="region of interest" description="Disordered" evidence="1">
    <location>
        <begin position="383"/>
        <end position="465"/>
    </location>
</feature>
<sequence length="465" mass="47556">MTRRLLFGCARAATLAAVVRFAIADDAKCYYPNGVEAPEKPCSSDSGGSACCPDKWTCLDNGLCQYEVNNLWGAYSCTDQSWKSEKCPSNICTYNMQRPGGESIKQCSNHDNQWCCNADDQNVHCCDEWPSARPFYDLQQGTVYATIGGDEAASAPNVASVTMLASGSASGNAASSTPPASSTPAASSNTPAASSKGASSKASSAQGSSKTPDPFTSVQTSVSSGTAGVQTIVFTSVVTPAASTGTTTPPSSSSSSKSHLGLIVGCAVGIPLALALIGILIWLLRKRSQNRKNPYNDPSDAAYGTGDSPTLNGSSDFAGGAKLTKPQAYGHTADPHPGVAELPSTGVGPERPISTIKGKAELASGGGFAAGAIPHGPNQVGIGGGTGHTPASSWGSAPPGYSPGMNQQAFQPVEADGTPVLGHTAANTTDGGRYIPYRPPPQQQQQHLQNVPEMAELGTVKTPPA</sequence>
<keyword evidence="2" id="KW-0812">Transmembrane</keyword>
<organism evidence="4 5">
    <name type="scientific">Lophiotrema nucula</name>
    <dbReference type="NCBI Taxonomy" id="690887"/>
    <lineage>
        <taxon>Eukaryota</taxon>
        <taxon>Fungi</taxon>
        <taxon>Dikarya</taxon>
        <taxon>Ascomycota</taxon>
        <taxon>Pezizomycotina</taxon>
        <taxon>Dothideomycetes</taxon>
        <taxon>Pleosporomycetidae</taxon>
        <taxon>Pleosporales</taxon>
        <taxon>Lophiotremataceae</taxon>
        <taxon>Lophiotrema</taxon>
    </lineage>
</organism>
<evidence type="ECO:0000256" key="1">
    <source>
        <dbReference type="SAM" id="MobiDB-lite"/>
    </source>
</evidence>
<gene>
    <name evidence="4" type="ORF">BDV96DRAFT_613052</name>
</gene>
<feature type="signal peptide" evidence="3">
    <location>
        <begin position="1"/>
        <end position="24"/>
    </location>
</feature>
<dbReference type="AlphaFoldDB" id="A0A6A5Z9K8"/>
<evidence type="ECO:0000256" key="3">
    <source>
        <dbReference type="SAM" id="SignalP"/>
    </source>
</evidence>
<dbReference type="OrthoDB" id="5215637at2759"/>
<evidence type="ECO:0008006" key="6">
    <source>
        <dbReference type="Google" id="ProtNLM"/>
    </source>
</evidence>
<feature type="region of interest" description="Disordered" evidence="1">
    <location>
        <begin position="168"/>
        <end position="221"/>
    </location>
</feature>
<feature type="transmembrane region" description="Helical" evidence="2">
    <location>
        <begin position="260"/>
        <end position="284"/>
    </location>
</feature>
<keyword evidence="2" id="KW-0472">Membrane</keyword>